<feature type="compositionally biased region" description="Polar residues" evidence="1">
    <location>
        <begin position="41"/>
        <end position="58"/>
    </location>
</feature>
<feature type="compositionally biased region" description="Low complexity" evidence="1">
    <location>
        <begin position="509"/>
        <end position="521"/>
    </location>
</feature>
<feature type="region of interest" description="Disordered" evidence="1">
    <location>
        <begin position="385"/>
        <end position="417"/>
    </location>
</feature>
<feature type="compositionally biased region" description="Basic and acidic residues" evidence="1">
    <location>
        <begin position="104"/>
        <end position="117"/>
    </location>
</feature>
<sequence>MQKLPQQQRDFFYIPIALKAPLATFDTIDLGDEDVELVKTSPAQPSSPIHLSGQQTRAPQPLTLATKIGGAQSKGRGPASKAGGGDPHCQDQDHAGRQDQVTDGSKEPDKDLPKPDPQDDDADDDNTPTPTNQSPTRGVKLAVQPSAACAEGIVLGAAGESSSDPSGKDSEDQDADASAKPPPPPPRIGKIQGTWLQHQDSDSSSSSGSGSDAFTFRPIKGSVSASASATQDDYDDDDDTGHTPQTRRRLILRDKSHEYALNLYPDDLDPTQIASPSKRKAYQKRLQRLQVKTSPIVRPRSTTPINVVTLDEYILSSPEQSPASPYQEKLKISLPCEFASKPKSPRHARKQSVSKGDDSCFVFNEEILFSHTRSALVVDEVGQVPPSPRRVLIPPTLSPSSSPKLSRASRIDSEDSTQLVYCKGEKDAEDSGNPDNTQDDDSWAVFPEPELTVQVPQTGHTIKVQKAIEEHRIALSSDSEGEAEADEYLTVNIQPRVASKPANIEVTLSAASSSTPSPSTPDSDEAIREAASSQTVIPPVVQEVKVEEKAEPAPRPPPIPPRRRPPPPPPPPRRPPDVVPGDKGSEPMTSKCDLLVDIDSQ</sequence>
<dbReference type="Proteomes" id="UP001374579">
    <property type="component" value="Unassembled WGS sequence"/>
</dbReference>
<keyword evidence="3" id="KW-1185">Reference proteome</keyword>
<feature type="compositionally biased region" description="Low complexity" evidence="1">
    <location>
        <begin position="392"/>
        <end position="408"/>
    </location>
</feature>
<name>A0AAN9BFB8_9CAEN</name>
<feature type="compositionally biased region" description="Low complexity" evidence="1">
    <location>
        <begin position="202"/>
        <end position="212"/>
    </location>
</feature>
<feature type="compositionally biased region" description="Low complexity" evidence="1">
    <location>
        <begin position="127"/>
        <end position="136"/>
    </location>
</feature>
<comment type="caution">
    <text evidence="2">The sequence shown here is derived from an EMBL/GenBank/DDBJ whole genome shotgun (WGS) entry which is preliminary data.</text>
</comment>
<evidence type="ECO:0000313" key="3">
    <source>
        <dbReference type="Proteomes" id="UP001374579"/>
    </source>
</evidence>
<feature type="region of interest" description="Disordered" evidence="1">
    <location>
        <begin position="508"/>
        <end position="601"/>
    </location>
</feature>
<protein>
    <submittedName>
        <fullName evidence="2">Uncharacterized protein</fullName>
    </submittedName>
</protein>
<dbReference type="EMBL" id="JBAMIC010000008">
    <property type="protein sequence ID" value="KAK7103704.1"/>
    <property type="molecule type" value="Genomic_DNA"/>
</dbReference>
<feature type="compositionally biased region" description="Basic and acidic residues" evidence="1">
    <location>
        <begin position="88"/>
        <end position="97"/>
    </location>
</feature>
<organism evidence="2 3">
    <name type="scientific">Littorina saxatilis</name>
    <dbReference type="NCBI Taxonomy" id="31220"/>
    <lineage>
        <taxon>Eukaryota</taxon>
        <taxon>Metazoa</taxon>
        <taxon>Spiralia</taxon>
        <taxon>Lophotrochozoa</taxon>
        <taxon>Mollusca</taxon>
        <taxon>Gastropoda</taxon>
        <taxon>Caenogastropoda</taxon>
        <taxon>Littorinimorpha</taxon>
        <taxon>Littorinoidea</taxon>
        <taxon>Littorinidae</taxon>
        <taxon>Littorina</taxon>
    </lineage>
</organism>
<feature type="compositionally biased region" description="Pro residues" evidence="1">
    <location>
        <begin position="553"/>
        <end position="573"/>
    </location>
</feature>
<accession>A0AAN9BFB8</accession>
<dbReference type="AlphaFoldDB" id="A0AAN9BFB8"/>
<feature type="region of interest" description="Disordered" evidence="1">
    <location>
        <begin position="36"/>
        <end position="254"/>
    </location>
</feature>
<gene>
    <name evidence="2" type="ORF">V1264_018553</name>
</gene>
<reference evidence="2 3" key="1">
    <citation type="submission" date="2024-02" db="EMBL/GenBank/DDBJ databases">
        <title>Chromosome-scale genome assembly of the rough periwinkle Littorina saxatilis.</title>
        <authorList>
            <person name="De Jode A."/>
            <person name="Faria R."/>
            <person name="Formenti G."/>
            <person name="Sims Y."/>
            <person name="Smith T.P."/>
            <person name="Tracey A."/>
            <person name="Wood J.M.D."/>
            <person name="Zagrodzka Z.B."/>
            <person name="Johannesson K."/>
            <person name="Butlin R.K."/>
            <person name="Leder E.H."/>
        </authorList>
    </citation>
    <scope>NUCLEOTIDE SEQUENCE [LARGE SCALE GENOMIC DNA]</scope>
    <source>
        <strain evidence="2">Snail1</strain>
        <tissue evidence="2">Muscle</tissue>
    </source>
</reference>
<evidence type="ECO:0000313" key="2">
    <source>
        <dbReference type="EMBL" id="KAK7103704.1"/>
    </source>
</evidence>
<evidence type="ECO:0000256" key="1">
    <source>
        <dbReference type="SAM" id="MobiDB-lite"/>
    </source>
</evidence>
<proteinExistence type="predicted"/>